<sequence>MADPLTRRRLLALGAAGAGGLALSGCDRLSGSPAFRSLLESAEDAHRASQRLLGGGALAPEFTAADLSPQFRANGNRTAAANAEWARHAATGFARWHLRVDGLVLRPLDLSLEALGSLPQRTQITRHDCVEGWSAIGQWTGPQLGHVLKAAGLLPAVRFLVFHCADRFGADPYYESIDLMDAFHPQTILAHTMNAAPLTVAHGAPLRLRVERQLGYKQAKFVQRIEARATLAGLHGGKGGFWEDRADYAWYAGI</sequence>
<keyword evidence="3" id="KW-1185">Reference proteome</keyword>
<dbReference type="InterPro" id="IPR006311">
    <property type="entry name" value="TAT_signal"/>
</dbReference>
<dbReference type="InterPro" id="IPR000572">
    <property type="entry name" value="OxRdtase_Mopterin-bd_dom"/>
</dbReference>
<organism evidence="2 3">
    <name type="scientific">Novosphingobium bradum</name>
    <dbReference type="NCBI Taxonomy" id="1737444"/>
    <lineage>
        <taxon>Bacteria</taxon>
        <taxon>Pseudomonadati</taxon>
        <taxon>Pseudomonadota</taxon>
        <taxon>Alphaproteobacteria</taxon>
        <taxon>Sphingomonadales</taxon>
        <taxon>Sphingomonadaceae</taxon>
        <taxon>Novosphingobium</taxon>
    </lineage>
</organism>
<dbReference type="Proteomes" id="UP001595604">
    <property type="component" value="Unassembled WGS sequence"/>
</dbReference>
<proteinExistence type="predicted"/>
<dbReference type="PROSITE" id="PS51257">
    <property type="entry name" value="PROKAR_LIPOPROTEIN"/>
    <property type="match status" value="1"/>
</dbReference>
<dbReference type="EMBL" id="JBHRTQ010000013">
    <property type="protein sequence ID" value="MFC3175314.1"/>
    <property type="molecule type" value="Genomic_DNA"/>
</dbReference>
<gene>
    <name evidence="2" type="ORF">ACFOD9_13725</name>
</gene>
<reference evidence="3" key="1">
    <citation type="journal article" date="2019" name="Int. J. Syst. Evol. Microbiol.">
        <title>The Global Catalogue of Microorganisms (GCM) 10K type strain sequencing project: providing services to taxonomists for standard genome sequencing and annotation.</title>
        <authorList>
            <consortium name="The Broad Institute Genomics Platform"/>
            <consortium name="The Broad Institute Genome Sequencing Center for Infectious Disease"/>
            <person name="Wu L."/>
            <person name="Ma J."/>
        </authorList>
    </citation>
    <scope>NUCLEOTIDE SEQUENCE [LARGE SCALE GENOMIC DNA]</scope>
    <source>
        <strain evidence="3">KCTC 42984</strain>
    </source>
</reference>
<dbReference type="PANTHER" id="PTHR43032:SF2">
    <property type="entry name" value="BLL0505 PROTEIN"/>
    <property type="match status" value="1"/>
</dbReference>
<feature type="domain" description="Oxidoreductase molybdopterin-binding" evidence="1">
    <location>
        <begin position="94"/>
        <end position="228"/>
    </location>
</feature>
<evidence type="ECO:0000313" key="3">
    <source>
        <dbReference type="Proteomes" id="UP001595604"/>
    </source>
</evidence>
<accession>A0ABV7ISK0</accession>
<protein>
    <submittedName>
        <fullName evidence="2">Molybdopterin-dependent oxidoreductase</fullName>
    </submittedName>
</protein>
<dbReference type="InterPro" id="IPR036374">
    <property type="entry name" value="OxRdtase_Mopterin-bd_sf"/>
</dbReference>
<dbReference type="PROSITE" id="PS51318">
    <property type="entry name" value="TAT"/>
    <property type="match status" value="1"/>
</dbReference>
<dbReference type="SUPFAM" id="SSF56524">
    <property type="entry name" value="Oxidoreductase molybdopterin-binding domain"/>
    <property type="match status" value="1"/>
</dbReference>
<dbReference type="Pfam" id="PF00174">
    <property type="entry name" value="Oxidored_molyb"/>
    <property type="match status" value="1"/>
</dbReference>
<dbReference type="PANTHER" id="PTHR43032">
    <property type="entry name" value="PROTEIN-METHIONINE-SULFOXIDE REDUCTASE"/>
    <property type="match status" value="1"/>
</dbReference>
<comment type="caution">
    <text evidence="2">The sequence shown here is derived from an EMBL/GenBank/DDBJ whole genome shotgun (WGS) entry which is preliminary data.</text>
</comment>
<dbReference type="RefSeq" id="WP_379510693.1">
    <property type="nucleotide sequence ID" value="NZ_JBHRTQ010000013.1"/>
</dbReference>
<evidence type="ECO:0000259" key="1">
    <source>
        <dbReference type="Pfam" id="PF00174"/>
    </source>
</evidence>
<name>A0ABV7ISK0_9SPHN</name>
<dbReference type="Gene3D" id="3.90.420.10">
    <property type="entry name" value="Oxidoreductase, molybdopterin-binding domain"/>
    <property type="match status" value="1"/>
</dbReference>
<evidence type="ECO:0000313" key="2">
    <source>
        <dbReference type="EMBL" id="MFC3175314.1"/>
    </source>
</evidence>